<dbReference type="OrthoDB" id="2921803at2759"/>
<evidence type="ECO:0008006" key="3">
    <source>
        <dbReference type="Google" id="ProtNLM"/>
    </source>
</evidence>
<dbReference type="SUPFAM" id="SSF81383">
    <property type="entry name" value="F-box domain"/>
    <property type="match status" value="1"/>
</dbReference>
<gene>
    <name evidence="1" type="ORF">OH76DRAFT_1304001</name>
</gene>
<feature type="non-terminal residue" evidence="1">
    <location>
        <position position="50"/>
    </location>
</feature>
<dbReference type="EMBL" id="KZ857487">
    <property type="protein sequence ID" value="RDX42334.1"/>
    <property type="molecule type" value="Genomic_DNA"/>
</dbReference>
<name>A0A371CPW4_9APHY</name>
<dbReference type="InterPro" id="IPR036047">
    <property type="entry name" value="F-box-like_dom_sf"/>
</dbReference>
<dbReference type="Proteomes" id="UP000256964">
    <property type="component" value="Unassembled WGS sequence"/>
</dbReference>
<protein>
    <recommendedName>
        <fullName evidence="3">F-box domain-containing protein</fullName>
    </recommendedName>
</protein>
<evidence type="ECO:0000313" key="1">
    <source>
        <dbReference type="EMBL" id="RDX42334.1"/>
    </source>
</evidence>
<reference evidence="1 2" key="1">
    <citation type="journal article" date="2018" name="Biotechnol. Biofuels">
        <title>Integrative visual omics of the white-rot fungus Polyporus brumalis exposes the biotechnological potential of its oxidative enzymes for delignifying raw plant biomass.</title>
        <authorList>
            <person name="Miyauchi S."/>
            <person name="Rancon A."/>
            <person name="Drula E."/>
            <person name="Hage H."/>
            <person name="Chaduli D."/>
            <person name="Favel A."/>
            <person name="Grisel S."/>
            <person name="Henrissat B."/>
            <person name="Herpoel-Gimbert I."/>
            <person name="Ruiz-Duenas F.J."/>
            <person name="Chevret D."/>
            <person name="Hainaut M."/>
            <person name="Lin J."/>
            <person name="Wang M."/>
            <person name="Pangilinan J."/>
            <person name="Lipzen A."/>
            <person name="Lesage-Meessen L."/>
            <person name="Navarro D."/>
            <person name="Riley R."/>
            <person name="Grigoriev I.V."/>
            <person name="Zhou S."/>
            <person name="Raouche S."/>
            <person name="Rosso M.N."/>
        </authorList>
    </citation>
    <scope>NUCLEOTIDE SEQUENCE [LARGE SCALE GENOMIC DNA]</scope>
    <source>
        <strain evidence="1 2">BRFM 1820</strain>
    </source>
</reference>
<sequence>SLMRTESGVCALPGEVTDNIIDHLHADTETLRATALVSRSWLPSSQHHLF</sequence>
<organism evidence="1 2">
    <name type="scientific">Lentinus brumalis</name>
    <dbReference type="NCBI Taxonomy" id="2498619"/>
    <lineage>
        <taxon>Eukaryota</taxon>
        <taxon>Fungi</taxon>
        <taxon>Dikarya</taxon>
        <taxon>Basidiomycota</taxon>
        <taxon>Agaricomycotina</taxon>
        <taxon>Agaricomycetes</taxon>
        <taxon>Polyporales</taxon>
        <taxon>Polyporaceae</taxon>
        <taxon>Lentinus</taxon>
    </lineage>
</organism>
<keyword evidence="2" id="KW-1185">Reference proteome</keyword>
<dbReference type="AlphaFoldDB" id="A0A371CPW4"/>
<feature type="non-terminal residue" evidence="1">
    <location>
        <position position="1"/>
    </location>
</feature>
<evidence type="ECO:0000313" key="2">
    <source>
        <dbReference type="Proteomes" id="UP000256964"/>
    </source>
</evidence>
<proteinExistence type="predicted"/>
<accession>A0A371CPW4</accession>